<dbReference type="InterPro" id="IPR036291">
    <property type="entry name" value="NAD(P)-bd_dom_sf"/>
</dbReference>
<dbReference type="Proteomes" id="UP000181917">
    <property type="component" value="Unassembled WGS sequence"/>
</dbReference>
<dbReference type="Pfam" id="PF00107">
    <property type="entry name" value="ADH_zinc_N"/>
    <property type="match status" value="1"/>
</dbReference>
<reference evidence="2 3" key="1">
    <citation type="submission" date="2016-10" db="EMBL/GenBank/DDBJ databases">
        <authorList>
            <person name="de Groot N.N."/>
        </authorList>
    </citation>
    <scope>NUCLEOTIDE SEQUENCE [LARGE SCALE GENOMIC DNA]</scope>
    <source>
        <strain evidence="2 3">DSM 20117</strain>
    </source>
</reference>
<dbReference type="RefSeq" id="WP_074703652.1">
    <property type="nucleotide sequence ID" value="NZ_CP018865.1"/>
</dbReference>
<dbReference type="EMBL" id="FNKH01000003">
    <property type="protein sequence ID" value="SDR29770.1"/>
    <property type="molecule type" value="Genomic_DNA"/>
</dbReference>
<gene>
    <name evidence="2" type="ORF">SAMN04489742_4731</name>
</gene>
<sequence length="329" mass="34953">MRAVQIHSFGDLDTAGLESVDVPLPAENEVVIDVAAAPVNYVDLVTMRGAYQFRPTLPYTPGKGPAGHVSAVGADVHHLKVGDRVLGMAEYGGYAEKCVVRGDQAYLLPDAVGFHEAATMSLAFDTAWMSLVDRGRLAPGDSVLVLGATGAVGGAALQLAKALGASTVLAGISKPSQFAELTPLGADDFVVQSGPDLRNSLRDRVLELTSGRGVDVVIDAIGGDAFDGAVRAVAWRGRLVIVGFAAGRIPTLKMNYPMLKNIEVSGIQISDYRKRAPDMMAKCFQSIFDLYSQGRLTAPGAKLFALEDWREALELLNSRSTRSRLILTP</sequence>
<dbReference type="STRING" id="37928.SAMN04489742_4731"/>
<dbReference type="SUPFAM" id="SSF51735">
    <property type="entry name" value="NAD(P)-binding Rossmann-fold domains"/>
    <property type="match status" value="1"/>
</dbReference>
<dbReference type="InterPro" id="IPR020843">
    <property type="entry name" value="ER"/>
</dbReference>
<dbReference type="Gene3D" id="3.90.180.10">
    <property type="entry name" value="Medium-chain alcohol dehydrogenases, catalytic domain"/>
    <property type="match status" value="1"/>
</dbReference>
<protein>
    <submittedName>
        <fullName evidence="2">NADPH2:quinone reductase</fullName>
    </submittedName>
</protein>
<dbReference type="InterPro" id="IPR011032">
    <property type="entry name" value="GroES-like_sf"/>
</dbReference>
<keyword evidence="3" id="KW-1185">Reference proteome</keyword>
<organism evidence="2 3">
    <name type="scientific">Crystallibacter crystallopoietes</name>
    <dbReference type="NCBI Taxonomy" id="37928"/>
    <lineage>
        <taxon>Bacteria</taxon>
        <taxon>Bacillati</taxon>
        <taxon>Actinomycetota</taxon>
        <taxon>Actinomycetes</taxon>
        <taxon>Micrococcales</taxon>
        <taxon>Micrococcaceae</taxon>
        <taxon>Crystallibacter</taxon>
    </lineage>
</organism>
<evidence type="ECO:0000313" key="3">
    <source>
        <dbReference type="Proteomes" id="UP000181917"/>
    </source>
</evidence>
<dbReference type="SMART" id="SM00829">
    <property type="entry name" value="PKS_ER"/>
    <property type="match status" value="1"/>
</dbReference>
<evidence type="ECO:0000259" key="1">
    <source>
        <dbReference type="SMART" id="SM00829"/>
    </source>
</evidence>
<proteinExistence type="predicted"/>
<dbReference type="KEGG" id="acry:AC20117_23005"/>
<accession>A0A1H1HWI6</accession>
<dbReference type="SUPFAM" id="SSF50129">
    <property type="entry name" value="GroES-like"/>
    <property type="match status" value="1"/>
</dbReference>
<dbReference type="PANTHER" id="PTHR43677:SF4">
    <property type="entry name" value="QUINONE OXIDOREDUCTASE-LIKE PROTEIN 2"/>
    <property type="match status" value="1"/>
</dbReference>
<dbReference type="InterPro" id="IPR051397">
    <property type="entry name" value="Zn-ADH-like_protein"/>
</dbReference>
<dbReference type="InterPro" id="IPR013154">
    <property type="entry name" value="ADH-like_N"/>
</dbReference>
<evidence type="ECO:0000313" key="2">
    <source>
        <dbReference type="EMBL" id="SDR29770.1"/>
    </source>
</evidence>
<dbReference type="Pfam" id="PF08240">
    <property type="entry name" value="ADH_N"/>
    <property type="match status" value="1"/>
</dbReference>
<dbReference type="InterPro" id="IPR013149">
    <property type="entry name" value="ADH-like_C"/>
</dbReference>
<dbReference type="GO" id="GO:0016491">
    <property type="term" value="F:oxidoreductase activity"/>
    <property type="evidence" value="ECO:0007669"/>
    <property type="project" value="InterPro"/>
</dbReference>
<dbReference type="Gene3D" id="3.40.50.720">
    <property type="entry name" value="NAD(P)-binding Rossmann-like Domain"/>
    <property type="match status" value="1"/>
</dbReference>
<feature type="domain" description="Enoyl reductase (ER)" evidence="1">
    <location>
        <begin position="10"/>
        <end position="327"/>
    </location>
</feature>
<dbReference type="PANTHER" id="PTHR43677">
    <property type="entry name" value="SHORT-CHAIN DEHYDROGENASE/REDUCTASE"/>
    <property type="match status" value="1"/>
</dbReference>
<dbReference type="AlphaFoldDB" id="A0A1H1HWI6"/>
<dbReference type="CDD" id="cd08241">
    <property type="entry name" value="QOR1"/>
    <property type="match status" value="1"/>
</dbReference>
<name>A0A1H1HWI6_9MICC</name>